<evidence type="ECO:0000313" key="2">
    <source>
        <dbReference type="EMBL" id="KAF6490005.1"/>
    </source>
</evidence>
<accession>A0A7J8J0Z9</accession>
<dbReference type="Proteomes" id="UP000550707">
    <property type="component" value="Unassembled WGS sequence"/>
</dbReference>
<name>A0A7J8J0Z9_MOLMO</name>
<gene>
    <name evidence="2" type="ORF">HJG59_010379</name>
</gene>
<sequence length="209" mass="22453">MHSRKWYCCGARGHLRQDATDFPGSPPLPQGPVSPHSCASQSSSRAKVLWSITHSQTLQSQGPWLQDIWGLRGRMGAVGGRPGWPWIRAAYLPAPFTRKLCTGVKSTPKPSAAPHPINHAPWGGGVAETGTGRLWFEAQLVCSRVPSQAVSLDVTLLYTHVTQGGLKLAGQKDTEAAGFKLSPKGEAGTGLVNMKGTAFRQREPRVPTI</sequence>
<dbReference type="AlphaFoldDB" id="A0A7J8J0Z9"/>
<protein>
    <submittedName>
        <fullName evidence="2">Uncharacterized protein</fullName>
    </submittedName>
</protein>
<dbReference type="EMBL" id="JACASF010000003">
    <property type="protein sequence ID" value="KAF6490005.1"/>
    <property type="molecule type" value="Genomic_DNA"/>
</dbReference>
<dbReference type="InParanoid" id="A0A7J8J0Z9"/>
<comment type="caution">
    <text evidence="2">The sequence shown here is derived from an EMBL/GenBank/DDBJ whole genome shotgun (WGS) entry which is preliminary data.</text>
</comment>
<proteinExistence type="predicted"/>
<evidence type="ECO:0000313" key="3">
    <source>
        <dbReference type="Proteomes" id="UP000550707"/>
    </source>
</evidence>
<feature type="region of interest" description="Disordered" evidence="1">
    <location>
        <begin position="18"/>
        <end position="40"/>
    </location>
</feature>
<evidence type="ECO:0000256" key="1">
    <source>
        <dbReference type="SAM" id="MobiDB-lite"/>
    </source>
</evidence>
<keyword evidence="3" id="KW-1185">Reference proteome</keyword>
<organism evidence="2 3">
    <name type="scientific">Molossus molossus</name>
    <name type="common">Pallas' mastiff bat</name>
    <name type="synonym">Vespertilio molossus</name>
    <dbReference type="NCBI Taxonomy" id="27622"/>
    <lineage>
        <taxon>Eukaryota</taxon>
        <taxon>Metazoa</taxon>
        <taxon>Chordata</taxon>
        <taxon>Craniata</taxon>
        <taxon>Vertebrata</taxon>
        <taxon>Euteleostomi</taxon>
        <taxon>Mammalia</taxon>
        <taxon>Eutheria</taxon>
        <taxon>Laurasiatheria</taxon>
        <taxon>Chiroptera</taxon>
        <taxon>Yangochiroptera</taxon>
        <taxon>Molossidae</taxon>
        <taxon>Molossus</taxon>
    </lineage>
</organism>
<reference evidence="2 3" key="1">
    <citation type="journal article" date="2020" name="Nature">
        <title>Six reference-quality genomes reveal evolution of bat adaptations.</title>
        <authorList>
            <person name="Jebb D."/>
            <person name="Huang Z."/>
            <person name="Pippel M."/>
            <person name="Hughes G.M."/>
            <person name="Lavrichenko K."/>
            <person name="Devanna P."/>
            <person name="Winkler S."/>
            <person name="Jermiin L.S."/>
            <person name="Skirmuntt E.C."/>
            <person name="Katzourakis A."/>
            <person name="Burkitt-Gray L."/>
            <person name="Ray D.A."/>
            <person name="Sullivan K.A.M."/>
            <person name="Roscito J.G."/>
            <person name="Kirilenko B.M."/>
            <person name="Davalos L.M."/>
            <person name="Corthals A.P."/>
            <person name="Power M.L."/>
            <person name="Jones G."/>
            <person name="Ransome R.D."/>
            <person name="Dechmann D.K.N."/>
            <person name="Locatelli A.G."/>
            <person name="Puechmaille S.J."/>
            <person name="Fedrigo O."/>
            <person name="Jarvis E.D."/>
            <person name="Hiller M."/>
            <person name="Vernes S.C."/>
            <person name="Myers E.W."/>
            <person name="Teeling E.C."/>
        </authorList>
    </citation>
    <scope>NUCLEOTIDE SEQUENCE [LARGE SCALE GENOMIC DNA]</scope>
    <source>
        <strain evidence="2">MMolMol1</strain>
        <tissue evidence="2">Muscle</tissue>
    </source>
</reference>